<dbReference type="Proteomes" id="UP000236003">
    <property type="component" value="Unassembled WGS sequence"/>
</dbReference>
<dbReference type="SMART" id="SM00450">
    <property type="entry name" value="RHOD"/>
    <property type="match status" value="1"/>
</dbReference>
<evidence type="ECO:0000259" key="2">
    <source>
        <dbReference type="PROSITE" id="PS50206"/>
    </source>
</evidence>
<evidence type="ECO:0000313" key="3">
    <source>
        <dbReference type="EMBL" id="PNF59760.1"/>
    </source>
</evidence>
<feature type="signal peptide" evidence="1">
    <location>
        <begin position="1"/>
        <end position="18"/>
    </location>
</feature>
<dbReference type="AlphaFoldDB" id="A0A2N8RF97"/>
<dbReference type="PANTHER" id="PTHR43031">
    <property type="entry name" value="FAD-DEPENDENT OXIDOREDUCTASE"/>
    <property type="match status" value="1"/>
</dbReference>
<dbReference type="RefSeq" id="WP_058065649.1">
    <property type="nucleotide sequence ID" value="NZ_JAMOHR010000007.1"/>
</dbReference>
<evidence type="ECO:0000313" key="4">
    <source>
        <dbReference type="Proteomes" id="UP000236003"/>
    </source>
</evidence>
<feature type="domain" description="Rhodanese" evidence="2">
    <location>
        <begin position="31"/>
        <end position="116"/>
    </location>
</feature>
<dbReference type="InterPro" id="IPR001763">
    <property type="entry name" value="Rhodanese-like_dom"/>
</dbReference>
<comment type="caution">
    <text evidence="3">The sequence shown here is derived from an EMBL/GenBank/DDBJ whole genome shotgun (WGS) entry which is preliminary data.</text>
</comment>
<dbReference type="CDD" id="cd00158">
    <property type="entry name" value="RHOD"/>
    <property type="match status" value="1"/>
</dbReference>
<organism evidence="3 4">
    <name type="scientific">Stutzerimonas stutzeri</name>
    <name type="common">Pseudomonas stutzeri</name>
    <dbReference type="NCBI Taxonomy" id="316"/>
    <lineage>
        <taxon>Bacteria</taxon>
        <taxon>Pseudomonadati</taxon>
        <taxon>Pseudomonadota</taxon>
        <taxon>Gammaproteobacteria</taxon>
        <taxon>Pseudomonadales</taxon>
        <taxon>Pseudomonadaceae</taxon>
        <taxon>Stutzerimonas</taxon>
    </lineage>
</organism>
<keyword evidence="1" id="KW-0732">Signal</keyword>
<dbReference type="InterPro" id="IPR050229">
    <property type="entry name" value="GlpE_sulfurtransferase"/>
</dbReference>
<dbReference type="EMBL" id="POUM01000007">
    <property type="protein sequence ID" value="PNF59760.1"/>
    <property type="molecule type" value="Genomic_DNA"/>
</dbReference>
<gene>
    <name evidence="3" type="ORF">CXK99_10125</name>
</gene>
<dbReference type="Pfam" id="PF00581">
    <property type="entry name" value="Rhodanese"/>
    <property type="match status" value="1"/>
</dbReference>
<dbReference type="Gene3D" id="3.40.250.10">
    <property type="entry name" value="Rhodanese-like domain"/>
    <property type="match status" value="1"/>
</dbReference>
<protein>
    <submittedName>
        <fullName evidence="3">Rhodanese-like domain-containing protein</fullName>
    </submittedName>
</protein>
<dbReference type="PROSITE" id="PS50206">
    <property type="entry name" value="RHODANESE_3"/>
    <property type="match status" value="1"/>
</dbReference>
<proteinExistence type="predicted"/>
<evidence type="ECO:0000256" key="1">
    <source>
        <dbReference type="SAM" id="SignalP"/>
    </source>
</evidence>
<sequence length="118" mass="12538">MRTPAVFLIAAFSAAATAGEIEQRTAVQVLQQPDAVLIDVRTAEEFAQGALAGATRIETPDLAKRIGTLVPEKDTPVVLYCRSGRRSSAAQDVLEKLGYSQVINAGAYHELASILPSN</sequence>
<accession>A0A2N8RF97</accession>
<dbReference type="PANTHER" id="PTHR43031:SF18">
    <property type="entry name" value="RHODANESE-RELATED SULFURTRANSFERASES"/>
    <property type="match status" value="1"/>
</dbReference>
<dbReference type="InterPro" id="IPR036873">
    <property type="entry name" value="Rhodanese-like_dom_sf"/>
</dbReference>
<dbReference type="SUPFAM" id="SSF52821">
    <property type="entry name" value="Rhodanese/Cell cycle control phosphatase"/>
    <property type="match status" value="1"/>
</dbReference>
<reference evidence="3 4" key="1">
    <citation type="submission" date="2018-01" db="EMBL/GenBank/DDBJ databases">
        <title>Denitrification phenotypes of diverse strains of Pseudomonas stutzeri.</title>
        <authorList>
            <person name="Milligan D.A."/>
            <person name="Bergaust L."/>
            <person name="Bakken L.R."/>
            <person name="Frostegard A."/>
        </authorList>
    </citation>
    <scope>NUCLEOTIDE SEQUENCE [LARGE SCALE GENOMIC DNA]</scope>
    <source>
        <strain evidence="3 4">CCUG 44592</strain>
    </source>
</reference>
<feature type="chain" id="PRO_5014673383" evidence="1">
    <location>
        <begin position="19"/>
        <end position="118"/>
    </location>
</feature>
<name>A0A2N8RF97_STUST</name>